<keyword evidence="5 6" id="KW-0833">Ubl conjugation pathway</keyword>
<dbReference type="GO" id="GO:0000209">
    <property type="term" value="P:protein polyubiquitination"/>
    <property type="evidence" value="ECO:0007669"/>
    <property type="project" value="TreeGrafter"/>
</dbReference>
<evidence type="ECO:0000256" key="6">
    <source>
        <dbReference type="PROSITE-ProRule" id="PRU00104"/>
    </source>
</evidence>
<dbReference type="PRINTS" id="PR00348">
    <property type="entry name" value="UBIQUITIN"/>
</dbReference>
<dbReference type="CDD" id="cd00078">
    <property type="entry name" value="HECTc"/>
    <property type="match status" value="1"/>
</dbReference>
<dbReference type="SMART" id="SM00213">
    <property type="entry name" value="UBQ"/>
    <property type="match status" value="1"/>
</dbReference>
<evidence type="ECO:0000256" key="1">
    <source>
        <dbReference type="ARBA" id="ARBA00000885"/>
    </source>
</evidence>
<keyword evidence="11" id="KW-1185">Reference proteome</keyword>
<dbReference type="EMBL" id="OOIL02003592">
    <property type="protein sequence ID" value="VFQ88643.1"/>
    <property type="molecule type" value="Genomic_DNA"/>
</dbReference>
<gene>
    <name evidence="10" type="ORF">CCAM_LOCUS30419</name>
</gene>
<dbReference type="Pfam" id="PF00240">
    <property type="entry name" value="ubiquitin"/>
    <property type="match status" value="1"/>
</dbReference>
<feature type="compositionally biased region" description="Low complexity" evidence="7">
    <location>
        <begin position="10"/>
        <end position="20"/>
    </location>
</feature>
<feature type="domain" description="HECT" evidence="9">
    <location>
        <begin position="640"/>
        <end position="980"/>
    </location>
</feature>
<dbReference type="Gene3D" id="3.30.2410.10">
    <property type="entry name" value="Hect, E3 ligase catalytic domain"/>
    <property type="match status" value="1"/>
</dbReference>
<dbReference type="SUPFAM" id="SSF56204">
    <property type="entry name" value="Hect, E3 ligase catalytic domain"/>
    <property type="match status" value="1"/>
</dbReference>
<evidence type="ECO:0000259" key="8">
    <source>
        <dbReference type="PROSITE" id="PS50053"/>
    </source>
</evidence>
<comment type="pathway">
    <text evidence="2">Protein modification; protein ubiquitination.</text>
</comment>
<organism evidence="10 11">
    <name type="scientific">Cuscuta campestris</name>
    <dbReference type="NCBI Taxonomy" id="132261"/>
    <lineage>
        <taxon>Eukaryota</taxon>
        <taxon>Viridiplantae</taxon>
        <taxon>Streptophyta</taxon>
        <taxon>Embryophyta</taxon>
        <taxon>Tracheophyta</taxon>
        <taxon>Spermatophyta</taxon>
        <taxon>Magnoliopsida</taxon>
        <taxon>eudicotyledons</taxon>
        <taxon>Gunneridae</taxon>
        <taxon>Pentapetalae</taxon>
        <taxon>asterids</taxon>
        <taxon>lamiids</taxon>
        <taxon>Solanales</taxon>
        <taxon>Convolvulaceae</taxon>
        <taxon>Cuscuteae</taxon>
        <taxon>Cuscuta</taxon>
        <taxon>Cuscuta subgen. Grammica</taxon>
        <taxon>Cuscuta sect. Cleistogrammica</taxon>
    </lineage>
</organism>
<protein>
    <recommendedName>
        <fullName evidence="3">HECT-type E3 ubiquitin transferase</fullName>
        <ecNumber evidence="3">2.3.2.26</ecNumber>
    </recommendedName>
</protein>
<dbReference type="PANTHER" id="PTHR11254:SF424">
    <property type="entry name" value="E3 UBIQUITIN-PROTEIN LIGASE UPL5"/>
    <property type="match status" value="1"/>
</dbReference>
<dbReference type="AlphaFoldDB" id="A0A484MI56"/>
<dbReference type="SUPFAM" id="SSF54236">
    <property type="entry name" value="Ubiquitin-like"/>
    <property type="match status" value="1"/>
</dbReference>
<dbReference type="GO" id="GO:0061630">
    <property type="term" value="F:ubiquitin protein ligase activity"/>
    <property type="evidence" value="ECO:0007669"/>
    <property type="project" value="UniProtKB-EC"/>
</dbReference>
<evidence type="ECO:0000313" key="11">
    <source>
        <dbReference type="Proteomes" id="UP000595140"/>
    </source>
</evidence>
<feature type="region of interest" description="Disordered" evidence="7">
    <location>
        <begin position="1"/>
        <end position="20"/>
    </location>
</feature>
<dbReference type="InterPro" id="IPR000569">
    <property type="entry name" value="HECT_dom"/>
</dbReference>
<dbReference type="InterPro" id="IPR000626">
    <property type="entry name" value="Ubiquitin-like_dom"/>
</dbReference>
<dbReference type="GO" id="GO:0005737">
    <property type="term" value="C:cytoplasm"/>
    <property type="evidence" value="ECO:0007669"/>
    <property type="project" value="TreeGrafter"/>
</dbReference>
<dbReference type="Pfam" id="PF00632">
    <property type="entry name" value="HECT"/>
    <property type="match status" value="1"/>
</dbReference>
<evidence type="ECO:0000256" key="4">
    <source>
        <dbReference type="ARBA" id="ARBA00022679"/>
    </source>
</evidence>
<dbReference type="GO" id="GO:0006511">
    <property type="term" value="P:ubiquitin-dependent protein catabolic process"/>
    <property type="evidence" value="ECO:0007669"/>
    <property type="project" value="TreeGrafter"/>
</dbReference>
<dbReference type="SUPFAM" id="SSF48371">
    <property type="entry name" value="ARM repeat"/>
    <property type="match status" value="1"/>
</dbReference>
<keyword evidence="4" id="KW-0808">Transferase</keyword>
<evidence type="ECO:0000313" key="10">
    <source>
        <dbReference type="EMBL" id="VFQ88643.1"/>
    </source>
</evidence>
<dbReference type="OrthoDB" id="8068875at2759"/>
<dbReference type="InterPro" id="IPR050409">
    <property type="entry name" value="E3_ubiq-protein_ligase"/>
</dbReference>
<dbReference type="PANTHER" id="PTHR11254">
    <property type="entry name" value="HECT DOMAIN UBIQUITIN-PROTEIN LIGASE"/>
    <property type="match status" value="1"/>
</dbReference>
<sequence length="980" mass="111118">MGQAFSFLKPSSTSSSPPMTSHLDAVAVAAKRKLDDYFDDAFTADSLIPSAVRMRKDQPLPTAVADSHLLSHLPSSQEASTSRSSSSFSAESSSSSITSISGKQRCPGPVQFFVRLLSGGTTLVLEAYLDDSVKTIHEKIHSITGIPVFEQRLIYRGKQLQWESTLDECGIQKDAGLQLVGRMRSTSHPQAWQFMDDMVSLILELYKRKNPQPTLRIKTRLKDFLDNIPRDNTDKASEYLQIFQASRAPVALVMLYMSPVQSYRDCAVESIRTFINSSKVNLHNPMHAQFCPIVIEFCKLLNKAVGVNDFLYSHCRSSLGSIVESVGELMLYMSPVQSYRDCAVESIRTFINSSKVNLHNPMHAQFCPIVIEFCKLLNKAVGVNDFLYSHCRSSLGSIVESVGECLIEMNDIVPFLKELASKLSEDLGLCAGSNTFVGPSASEVNDFIAFMHPVKNVIADEVSCSGPIDVSLQEEGTSDSSDHLKLRESCYKNVIKLLHFIFLDLLEKMEYCLKKVEERLEARQKGEAAEFFEIGWCQYLAILKELNGIANLFKGANDIFWKMLVQKKLSLCYLVVKFAKRSEDHSWIMKHKEVTNFETRRHLAMMKLPELKDEYDELHEMLIDRSHLLGESFEYIVNADPDSLRGGLFMEFKNEEATGPGVLREWFFLVCQSIFNPQNALFIACPNDRRRFLPNPASSVDPLHLEYFRFSGRVIALALMHKIQVGIVFDRVFFSQLAGNSVSLEDVKDADPFLYKSCKQILEMDAELVDQDVLGLTFVREIEELGLRKVVELCANGQNISVNSKNRKEYVDLLIRHCFVTSIAEQVAHFANGFADIISNLRIQKSFFQNLDLEDLDWILHGSETSVSVEDWKRHTDYYGFIESEPQISWFWKIVGTMTAEQRKVLLFFWTSIKFLPIEGFSGLGSRLCIYRSSEPPDHLPSSHTCFYRLCFPPYPSMSVMQSRFDIITQEHVGCSFGTW</sequence>
<dbReference type="InterPro" id="IPR029071">
    <property type="entry name" value="Ubiquitin-like_domsf"/>
</dbReference>
<evidence type="ECO:0000256" key="3">
    <source>
        <dbReference type="ARBA" id="ARBA00012485"/>
    </source>
</evidence>
<dbReference type="InterPro" id="IPR035983">
    <property type="entry name" value="Hect_E3_ubiquitin_ligase"/>
</dbReference>
<dbReference type="EC" id="2.3.2.26" evidence="3"/>
<dbReference type="InterPro" id="IPR016024">
    <property type="entry name" value="ARM-type_fold"/>
</dbReference>
<dbReference type="InterPro" id="IPR019956">
    <property type="entry name" value="Ubiquitin_dom"/>
</dbReference>
<name>A0A484MI56_9ASTE</name>
<dbReference type="Proteomes" id="UP000595140">
    <property type="component" value="Unassembled WGS sequence"/>
</dbReference>
<dbReference type="SMART" id="SM00119">
    <property type="entry name" value="HECTc"/>
    <property type="match status" value="1"/>
</dbReference>
<dbReference type="Gene3D" id="3.90.1750.10">
    <property type="entry name" value="Hect, E3 ligase catalytic domains"/>
    <property type="match status" value="1"/>
</dbReference>
<evidence type="ECO:0000256" key="2">
    <source>
        <dbReference type="ARBA" id="ARBA00004906"/>
    </source>
</evidence>
<feature type="domain" description="Ubiquitin-like" evidence="8">
    <location>
        <begin position="110"/>
        <end position="186"/>
    </location>
</feature>
<feature type="active site" description="Glycyl thioester intermediate" evidence="6">
    <location>
        <position position="946"/>
    </location>
</feature>
<evidence type="ECO:0000259" key="9">
    <source>
        <dbReference type="PROSITE" id="PS50237"/>
    </source>
</evidence>
<dbReference type="Gene3D" id="3.30.2160.10">
    <property type="entry name" value="Hect, E3 ligase catalytic domain"/>
    <property type="match status" value="1"/>
</dbReference>
<dbReference type="FunFam" id="3.30.2410.10:FF:000020">
    <property type="entry name" value="E3 ubiquitin-protein ligase UPL5"/>
    <property type="match status" value="1"/>
</dbReference>
<comment type="catalytic activity">
    <reaction evidence="1">
        <text>S-ubiquitinyl-[E2 ubiquitin-conjugating enzyme]-L-cysteine + [acceptor protein]-L-lysine = [E2 ubiquitin-conjugating enzyme]-L-cysteine + N(6)-ubiquitinyl-[acceptor protein]-L-lysine.</text>
        <dbReference type="EC" id="2.3.2.26"/>
    </reaction>
</comment>
<evidence type="ECO:0000256" key="7">
    <source>
        <dbReference type="SAM" id="MobiDB-lite"/>
    </source>
</evidence>
<proteinExistence type="predicted"/>
<evidence type="ECO:0000256" key="5">
    <source>
        <dbReference type="ARBA" id="ARBA00022786"/>
    </source>
</evidence>
<accession>A0A484MI56</accession>
<dbReference type="PROSITE" id="PS50237">
    <property type="entry name" value="HECT"/>
    <property type="match status" value="1"/>
</dbReference>
<dbReference type="PROSITE" id="PS50053">
    <property type="entry name" value="UBIQUITIN_2"/>
    <property type="match status" value="1"/>
</dbReference>
<reference evidence="10 11" key="1">
    <citation type="submission" date="2018-04" db="EMBL/GenBank/DDBJ databases">
        <authorList>
            <person name="Vogel A."/>
        </authorList>
    </citation>
    <scope>NUCLEOTIDE SEQUENCE [LARGE SCALE GENOMIC DNA]</scope>
</reference>
<dbReference type="Gene3D" id="3.10.20.90">
    <property type="entry name" value="Phosphatidylinositol 3-kinase Catalytic Subunit, Chain A, domain 1"/>
    <property type="match status" value="1"/>
</dbReference>